<organism evidence="2 3">
    <name type="scientific">Globicatella sulfidifaciens</name>
    <dbReference type="NCBI Taxonomy" id="136093"/>
    <lineage>
        <taxon>Bacteria</taxon>
        <taxon>Bacillati</taxon>
        <taxon>Bacillota</taxon>
        <taxon>Bacilli</taxon>
        <taxon>Lactobacillales</taxon>
        <taxon>Aerococcaceae</taxon>
        <taxon>Globicatella</taxon>
    </lineage>
</organism>
<dbReference type="Pfam" id="PF13333">
    <property type="entry name" value="rve_2"/>
    <property type="match status" value="1"/>
</dbReference>
<dbReference type="InterPro" id="IPR001584">
    <property type="entry name" value="Integrase_cat-core"/>
</dbReference>
<protein>
    <submittedName>
        <fullName evidence="2">IS3 family transposase</fullName>
    </submittedName>
</protein>
<dbReference type="GO" id="GO:0003676">
    <property type="term" value="F:nucleic acid binding"/>
    <property type="evidence" value="ECO:0007669"/>
    <property type="project" value="InterPro"/>
</dbReference>
<dbReference type="PANTHER" id="PTHR46889">
    <property type="entry name" value="TRANSPOSASE INSF FOR INSERTION SEQUENCE IS3B-RELATED"/>
    <property type="match status" value="1"/>
</dbReference>
<evidence type="ECO:0000313" key="2">
    <source>
        <dbReference type="EMBL" id="NLJ18843.1"/>
    </source>
</evidence>
<dbReference type="GO" id="GO:0015074">
    <property type="term" value="P:DNA integration"/>
    <property type="evidence" value="ECO:0007669"/>
    <property type="project" value="InterPro"/>
</dbReference>
<dbReference type="InterPro" id="IPR012337">
    <property type="entry name" value="RNaseH-like_sf"/>
</dbReference>
<feature type="non-terminal residue" evidence="2">
    <location>
        <position position="1"/>
    </location>
</feature>
<gene>
    <name evidence="2" type="ORF">GX355_08270</name>
</gene>
<dbReference type="Gene3D" id="3.30.420.10">
    <property type="entry name" value="Ribonuclease H-like superfamily/Ribonuclease H"/>
    <property type="match status" value="1"/>
</dbReference>
<dbReference type="RefSeq" id="WP_276649167.1">
    <property type="nucleotide sequence ID" value="NZ_JAAYSM010000279.1"/>
</dbReference>
<dbReference type="Proteomes" id="UP000541058">
    <property type="component" value="Unassembled WGS sequence"/>
</dbReference>
<accession>A0A7X8C4H4</accession>
<dbReference type="InterPro" id="IPR050900">
    <property type="entry name" value="Transposase_IS3/IS150/IS904"/>
</dbReference>
<evidence type="ECO:0000313" key="3">
    <source>
        <dbReference type="Proteomes" id="UP000541058"/>
    </source>
</evidence>
<comment type="caution">
    <text evidence="2">The sequence shown here is derived from an EMBL/GenBank/DDBJ whole genome shotgun (WGS) entry which is preliminary data.</text>
</comment>
<dbReference type="PANTHER" id="PTHR46889:SF4">
    <property type="entry name" value="TRANSPOSASE INSO FOR INSERTION SEQUENCE ELEMENT IS911B-RELATED"/>
    <property type="match status" value="1"/>
</dbReference>
<dbReference type="EMBL" id="JAAYSM010000279">
    <property type="protein sequence ID" value="NLJ18843.1"/>
    <property type="molecule type" value="Genomic_DNA"/>
</dbReference>
<dbReference type="AlphaFoldDB" id="A0A7X8C4H4"/>
<proteinExistence type="predicted"/>
<evidence type="ECO:0000259" key="1">
    <source>
        <dbReference type="PROSITE" id="PS50994"/>
    </source>
</evidence>
<dbReference type="PROSITE" id="PS50994">
    <property type="entry name" value="INTEGRASE"/>
    <property type="match status" value="1"/>
</dbReference>
<dbReference type="SUPFAM" id="SSF53098">
    <property type="entry name" value="Ribonuclease H-like"/>
    <property type="match status" value="1"/>
</dbReference>
<dbReference type="InterPro" id="IPR036397">
    <property type="entry name" value="RNaseH_sf"/>
</dbReference>
<sequence length="119" mass="14000">LNNAYNSGLISGAPIFHSDRGSQYTAREVKEYIKNLGWKQSFSAVGKPGDNSWSESFFANLKKEIVHWKHFKTREEARQAIFDYIERYYNRVRVQERLNYLSPMEYLKNDSKEILKSVA</sequence>
<feature type="domain" description="Integrase catalytic" evidence="1">
    <location>
        <begin position="1"/>
        <end position="111"/>
    </location>
</feature>
<name>A0A7X8C4H4_9LACT</name>
<reference evidence="2 3" key="1">
    <citation type="journal article" date="2020" name="Biotechnol. Biofuels">
        <title>New insights from the biogas microbiome by comprehensive genome-resolved metagenomics of nearly 1600 species originating from multiple anaerobic digesters.</title>
        <authorList>
            <person name="Campanaro S."/>
            <person name="Treu L."/>
            <person name="Rodriguez-R L.M."/>
            <person name="Kovalovszki A."/>
            <person name="Ziels R.M."/>
            <person name="Maus I."/>
            <person name="Zhu X."/>
            <person name="Kougias P.G."/>
            <person name="Basile A."/>
            <person name="Luo G."/>
            <person name="Schluter A."/>
            <person name="Konstantinidis K.T."/>
            <person name="Angelidaki I."/>
        </authorList>
    </citation>
    <scope>NUCLEOTIDE SEQUENCE [LARGE SCALE GENOMIC DNA]</scope>
    <source>
        <strain evidence="2">AS23ysBPME_34</strain>
    </source>
</reference>